<gene>
    <name evidence="7" type="ORF">JCM19235_408</name>
</gene>
<evidence type="ECO:0000313" key="7">
    <source>
        <dbReference type="EMBL" id="GAL21133.1"/>
    </source>
</evidence>
<evidence type="ECO:0000256" key="1">
    <source>
        <dbReference type="ARBA" id="ARBA00022737"/>
    </source>
</evidence>
<dbReference type="InterPro" id="IPR056413">
    <property type="entry name" value="TPR_CcmH_CycH"/>
</dbReference>
<keyword evidence="1" id="KW-0677">Repeat</keyword>
<keyword evidence="7" id="KW-0456">Lyase</keyword>
<keyword evidence="3 4" id="KW-0802">TPR repeat</keyword>
<feature type="transmembrane region" description="Helical" evidence="5">
    <location>
        <begin position="32"/>
        <end position="51"/>
    </location>
</feature>
<evidence type="ECO:0000256" key="3">
    <source>
        <dbReference type="ARBA" id="ARBA00022803"/>
    </source>
</evidence>
<dbReference type="EMBL" id="BBMR01000007">
    <property type="protein sequence ID" value="GAL21133.1"/>
    <property type="molecule type" value="Genomic_DNA"/>
</dbReference>
<dbReference type="OrthoDB" id="9776053at2"/>
<feature type="domain" description="Cytochrome c-type biogenesis protein H TPR" evidence="6">
    <location>
        <begin position="69"/>
        <end position="185"/>
    </location>
</feature>
<dbReference type="PANTHER" id="PTHR47870:SF1">
    <property type="entry name" value="CYTOCHROME C-TYPE BIOGENESIS PROTEIN CCMH"/>
    <property type="match status" value="1"/>
</dbReference>
<dbReference type="SUPFAM" id="SSF48452">
    <property type="entry name" value="TPR-like"/>
    <property type="match status" value="1"/>
</dbReference>
<keyword evidence="5" id="KW-0812">Transmembrane</keyword>
<dbReference type="InterPro" id="IPR019734">
    <property type="entry name" value="TPR_rpt"/>
</dbReference>
<keyword evidence="5" id="KW-0472">Membrane</keyword>
<accession>A0A090S2U8</accession>
<dbReference type="GO" id="GO:0017004">
    <property type="term" value="P:cytochrome complex assembly"/>
    <property type="evidence" value="ECO:0007669"/>
    <property type="project" value="UniProtKB-KW"/>
</dbReference>
<protein>
    <submittedName>
        <fullName evidence="7">Cytochrome c-type heme lyase subunit nrfG</fullName>
    </submittedName>
</protein>
<feature type="repeat" description="TPR" evidence="4">
    <location>
        <begin position="85"/>
        <end position="118"/>
    </location>
</feature>
<dbReference type="InterPro" id="IPR011990">
    <property type="entry name" value="TPR-like_helical_dom_sf"/>
</dbReference>
<comment type="caution">
    <text evidence="7">The sequence shown here is derived from an EMBL/GenBank/DDBJ whole genome shotgun (WGS) entry which is preliminary data.</text>
</comment>
<evidence type="ECO:0000256" key="2">
    <source>
        <dbReference type="ARBA" id="ARBA00022748"/>
    </source>
</evidence>
<dbReference type="InterPro" id="IPR051263">
    <property type="entry name" value="C-type_cytochrome_biogenesis"/>
</dbReference>
<evidence type="ECO:0000256" key="4">
    <source>
        <dbReference type="PROSITE-ProRule" id="PRU00339"/>
    </source>
</evidence>
<dbReference type="STRING" id="990268.JCM19235_408"/>
<reference evidence="7 8" key="2">
    <citation type="submission" date="2014-09" db="EMBL/GenBank/DDBJ databases">
        <authorList>
            <consortium name="NBRP consortium"/>
            <person name="Sawabe T."/>
            <person name="Meirelles P."/>
            <person name="Nakanishi M."/>
            <person name="Sayaka M."/>
            <person name="Hattori M."/>
            <person name="Ohkuma M."/>
        </authorList>
    </citation>
    <scope>NUCLEOTIDE SEQUENCE [LARGE SCALE GENOMIC DNA]</scope>
    <source>
        <strain evidence="8">JCM19235</strain>
    </source>
</reference>
<organism evidence="7 8">
    <name type="scientific">Vibrio maritimus</name>
    <dbReference type="NCBI Taxonomy" id="990268"/>
    <lineage>
        <taxon>Bacteria</taxon>
        <taxon>Pseudomonadati</taxon>
        <taxon>Pseudomonadota</taxon>
        <taxon>Gammaproteobacteria</taxon>
        <taxon>Vibrionales</taxon>
        <taxon>Vibrionaceae</taxon>
        <taxon>Vibrio</taxon>
    </lineage>
</organism>
<proteinExistence type="predicted"/>
<evidence type="ECO:0000313" key="8">
    <source>
        <dbReference type="Proteomes" id="UP000029228"/>
    </source>
</evidence>
<dbReference type="AlphaFoldDB" id="A0A090S2U8"/>
<dbReference type="PROSITE" id="PS50005">
    <property type="entry name" value="TPR"/>
    <property type="match status" value="1"/>
</dbReference>
<dbReference type="Gene3D" id="1.25.40.10">
    <property type="entry name" value="Tetratricopeptide repeat domain"/>
    <property type="match status" value="1"/>
</dbReference>
<dbReference type="Proteomes" id="UP000029228">
    <property type="component" value="Unassembled WGS sequence"/>
</dbReference>
<dbReference type="GO" id="GO:0016829">
    <property type="term" value="F:lyase activity"/>
    <property type="evidence" value="ECO:0007669"/>
    <property type="project" value="UniProtKB-KW"/>
</dbReference>
<name>A0A090S2U8_9VIBR</name>
<dbReference type="Pfam" id="PF23914">
    <property type="entry name" value="TPR_CcmH_CycH"/>
    <property type="match status" value="1"/>
</dbReference>
<keyword evidence="8" id="KW-1185">Reference proteome</keyword>
<evidence type="ECO:0000256" key="5">
    <source>
        <dbReference type="SAM" id="Phobius"/>
    </source>
</evidence>
<reference evidence="7 8" key="1">
    <citation type="submission" date="2014-09" db="EMBL/GenBank/DDBJ databases">
        <title>Vibrio maritimus JCM 19235. (C45) whole genome shotgun sequence.</title>
        <authorList>
            <person name="Sawabe T."/>
            <person name="Meirelles P."/>
            <person name="Nakanishi M."/>
            <person name="Sayaka M."/>
            <person name="Hattori M."/>
            <person name="Ohkuma M."/>
        </authorList>
    </citation>
    <scope>NUCLEOTIDE SEQUENCE [LARGE SCALE GENOMIC DNA]</scope>
    <source>
        <strain evidence="8">JCM19235</strain>
    </source>
</reference>
<keyword evidence="5" id="KW-1133">Transmembrane helix</keyword>
<keyword evidence="2" id="KW-0201">Cytochrome c-type biogenesis</keyword>
<dbReference type="PANTHER" id="PTHR47870">
    <property type="entry name" value="CYTOCHROME C-TYPE BIOGENESIS PROTEIN CCMH"/>
    <property type="match status" value="1"/>
</dbReference>
<evidence type="ECO:0000259" key="6">
    <source>
        <dbReference type="Pfam" id="PF23914"/>
    </source>
</evidence>
<sequence length="207" mass="23366">MLSFVLLSGVVVSVVAYLCLTKITSIKNRVGYSVLSSLAIVGLSFLIWSQWRMPLPQQEMQQERLNHQSAMTDLQNSLTESPNDSESWFKLGQLYMQSLEFDSAATCFNYSIRLSSMPYAGQYAALATALYYQSSQSITPDIQRYLDKALELDSDNDTALQLIASDYFLNADYDEAIRVWTQILDSKRVGIDRAAIIERINQAKGMQ</sequence>